<dbReference type="EC" id="1.1.1.103" evidence="4"/>
<evidence type="ECO:0000313" key="4">
    <source>
        <dbReference type="EMBL" id="MPM40375.1"/>
    </source>
</evidence>
<dbReference type="InterPro" id="IPR036291">
    <property type="entry name" value="NAD(P)-bd_dom_sf"/>
</dbReference>
<comment type="caution">
    <text evidence="4">The sequence shown here is derived from an EMBL/GenBank/DDBJ whole genome shotgun (WGS) entry which is preliminary data.</text>
</comment>
<dbReference type="SUPFAM" id="SSF50129">
    <property type="entry name" value="GroES-like"/>
    <property type="match status" value="1"/>
</dbReference>
<evidence type="ECO:0000256" key="1">
    <source>
        <dbReference type="ARBA" id="ARBA00023002"/>
    </source>
</evidence>
<feature type="domain" description="Alcohol dehydrogenase-like N-terminal" evidence="3">
    <location>
        <begin position="1"/>
        <end position="75"/>
    </location>
</feature>
<name>A0A644ZHJ3_9ZZZZ</name>
<dbReference type="PANTHER" id="PTHR43401">
    <property type="entry name" value="L-THREONINE 3-DEHYDROGENASE"/>
    <property type="match status" value="1"/>
</dbReference>
<dbReference type="AlphaFoldDB" id="A0A644ZHJ3"/>
<evidence type="ECO:0000259" key="3">
    <source>
        <dbReference type="Pfam" id="PF08240"/>
    </source>
</evidence>
<dbReference type="InterPro" id="IPR013149">
    <property type="entry name" value="ADH-like_C"/>
</dbReference>
<dbReference type="InterPro" id="IPR011032">
    <property type="entry name" value="GroES-like_sf"/>
</dbReference>
<protein>
    <submittedName>
        <fullName evidence="4">L-threonine 3-dehydrogenase</fullName>
        <ecNumber evidence="4">1.1.1.103</ecNumber>
    </submittedName>
</protein>
<feature type="domain" description="Alcohol dehydrogenase-like C-terminal" evidence="2">
    <location>
        <begin position="113"/>
        <end position="239"/>
    </location>
</feature>
<dbReference type="Gene3D" id="3.40.50.720">
    <property type="entry name" value="NAD(P)-binding Rossmann-like Domain"/>
    <property type="match status" value="1"/>
</dbReference>
<dbReference type="SUPFAM" id="SSF51735">
    <property type="entry name" value="NAD(P)-binding Rossmann-fold domains"/>
    <property type="match status" value="1"/>
</dbReference>
<dbReference type="PANTHER" id="PTHR43401:SF2">
    <property type="entry name" value="L-THREONINE 3-DEHYDROGENASE"/>
    <property type="match status" value="1"/>
</dbReference>
<keyword evidence="1 4" id="KW-0560">Oxidoreductase</keyword>
<dbReference type="Gene3D" id="3.90.180.10">
    <property type="entry name" value="Medium-chain alcohol dehydrogenases, catalytic domain"/>
    <property type="match status" value="1"/>
</dbReference>
<dbReference type="Pfam" id="PF08240">
    <property type="entry name" value="ADH_N"/>
    <property type="match status" value="1"/>
</dbReference>
<accession>A0A644ZHJ3</accession>
<dbReference type="InterPro" id="IPR013154">
    <property type="entry name" value="ADH-like_N"/>
</dbReference>
<dbReference type="EMBL" id="VSSQ01008975">
    <property type="protein sequence ID" value="MPM40375.1"/>
    <property type="molecule type" value="Genomic_DNA"/>
</dbReference>
<organism evidence="4">
    <name type="scientific">bioreactor metagenome</name>
    <dbReference type="NCBI Taxonomy" id="1076179"/>
    <lineage>
        <taxon>unclassified sequences</taxon>
        <taxon>metagenomes</taxon>
        <taxon>ecological metagenomes</taxon>
    </lineage>
</organism>
<reference evidence="4" key="1">
    <citation type="submission" date="2019-08" db="EMBL/GenBank/DDBJ databases">
        <authorList>
            <person name="Kucharzyk K."/>
            <person name="Murdoch R.W."/>
            <person name="Higgins S."/>
            <person name="Loffler F."/>
        </authorList>
    </citation>
    <scope>NUCLEOTIDE SEQUENCE</scope>
</reference>
<dbReference type="InterPro" id="IPR050129">
    <property type="entry name" value="Zn_alcohol_dh"/>
</dbReference>
<evidence type="ECO:0000259" key="2">
    <source>
        <dbReference type="Pfam" id="PF00107"/>
    </source>
</evidence>
<dbReference type="GO" id="GO:0008743">
    <property type="term" value="F:L-threonine 3-dehydrogenase activity"/>
    <property type="evidence" value="ECO:0007669"/>
    <property type="project" value="UniProtKB-EC"/>
</dbReference>
<dbReference type="Pfam" id="PF00107">
    <property type="entry name" value="ADH_zinc_N"/>
    <property type="match status" value="1"/>
</dbReference>
<gene>
    <name evidence="4" type="primary">tdh_15</name>
    <name evidence="4" type="ORF">SDC9_87015</name>
</gene>
<proteinExistence type="predicted"/>
<sequence length="280" mass="30204">MGHEFSGTLESDGVPGMAKGKRVTVYPLLSCGQCTPCREGNGHVCNTLKLLGIDCDGGFGEYVQVPVESIIPLEDQVSFEMGALVEPVAVCVHALRERGFTPGDNALVIGCGAIGLCTALTLRVFGASSVLMFENDPFRAELARSMGFEVVSTVGMDVEEYCKSRTGGDGFDWVMDCAGVQPVANMLLDAVKVRGHILIIASYPKPASMPFIKGMFKEITIEFTRVYRRKDFAVAAQIVAADPNFEKVVTHVLPVEDAQKGFDLAMTRGSNAIKVMFSFD</sequence>